<accession>A0A139A262</accession>
<dbReference type="Proteomes" id="UP000070544">
    <property type="component" value="Unassembled WGS sequence"/>
</dbReference>
<dbReference type="InterPro" id="IPR016137">
    <property type="entry name" value="RGS"/>
</dbReference>
<evidence type="ECO:0000313" key="3">
    <source>
        <dbReference type="Proteomes" id="UP000070544"/>
    </source>
</evidence>
<feature type="domain" description="RGS" evidence="1">
    <location>
        <begin position="27"/>
        <end position="65"/>
    </location>
</feature>
<dbReference type="AlphaFoldDB" id="A0A139A262"/>
<evidence type="ECO:0000313" key="2">
    <source>
        <dbReference type="EMBL" id="KXS10779.1"/>
    </source>
</evidence>
<dbReference type="InterPro" id="IPR044926">
    <property type="entry name" value="RGS_subdomain_2"/>
</dbReference>
<proteinExistence type="predicted"/>
<dbReference type="OMA" id="NERENYH"/>
<protein>
    <recommendedName>
        <fullName evidence="1">RGS domain-containing protein</fullName>
    </recommendedName>
</protein>
<name>A0A139A262_GONPJ</name>
<dbReference type="PANTHER" id="PTHR39466">
    <property type="entry name" value="RGS DOMAIN-CONTAINING PROTEIN"/>
    <property type="match status" value="1"/>
</dbReference>
<sequence>MENTNTRASPLSSQEHELVKKIQLHNVLNRETLSPFSYEEFRSFLQLEHAEENLEFWENIQDYHREAGVYYHAGGILAQARAPRPDAILVPTGMQARRSSRPRRISCGATDAASFLDRPFNKDGEQGPFTNLPLPSPPTGFTVKPRESSFGTKRMSLSISDVRSLWVPRVKVVIDKTTNNPLAELVYDEYLETMVEPKTNLSANNVSRTESEIERDDARDEARCKLRAELGIIILMFFSEESDREINVPAKLKRELLLEINERENYHPNIFKPIIENLYCSKGKKN</sequence>
<dbReference type="Gene3D" id="1.10.167.10">
    <property type="entry name" value="Regulator of G-protein Signalling 4, domain 2"/>
    <property type="match status" value="1"/>
</dbReference>
<dbReference type="EMBL" id="KQ965814">
    <property type="protein sequence ID" value="KXS10779.1"/>
    <property type="molecule type" value="Genomic_DNA"/>
</dbReference>
<dbReference type="PANTHER" id="PTHR39466:SF1">
    <property type="entry name" value="RGS DOMAIN-CONTAINING PROTEIN"/>
    <property type="match status" value="1"/>
</dbReference>
<gene>
    <name evidence="2" type="ORF">M427DRAFT_36596</name>
</gene>
<reference evidence="2 3" key="1">
    <citation type="journal article" date="2015" name="Genome Biol. Evol.">
        <title>Phylogenomic analyses indicate that early fungi evolved digesting cell walls of algal ancestors of land plants.</title>
        <authorList>
            <person name="Chang Y."/>
            <person name="Wang S."/>
            <person name="Sekimoto S."/>
            <person name="Aerts A.L."/>
            <person name="Choi C."/>
            <person name="Clum A."/>
            <person name="LaButti K.M."/>
            <person name="Lindquist E.A."/>
            <person name="Yee Ngan C."/>
            <person name="Ohm R.A."/>
            <person name="Salamov A.A."/>
            <person name="Grigoriev I.V."/>
            <person name="Spatafora J.W."/>
            <person name="Berbee M.L."/>
        </authorList>
    </citation>
    <scope>NUCLEOTIDE SEQUENCE [LARGE SCALE GENOMIC DNA]</scope>
    <source>
        <strain evidence="2 3">JEL478</strain>
    </source>
</reference>
<dbReference type="InterPro" id="IPR036305">
    <property type="entry name" value="RGS_sf"/>
</dbReference>
<dbReference type="OrthoDB" id="10266999at2759"/>
<evidence type="ECO:0000259" key="1">
    <source>
        <dbReference type="PROSITE" id="PS50132"/>
    </source>
</evidence>
<organism evidence="2 3">
    <name type="scientific">Gonapodya prolifera (strain JEL478)</name>
    <name type="common">Monoblepharis prolifera</name>
    <dbReference type="NCBI Taxonomy" id="1344416"/>
    <lineage>
        <taxon>Eukaryota</taxon>
        <taxon>Fungi</taxon>
        <taxon>Fungi incertae sedis</taxon>
        <taxon>Chytridiomycota</taxon>
        <taxon>Chytridiomycota incertae sedis</taxon>
        <taxon>Monoblepharidomycetes</taxon>
        <taxon>Monoblepharidales</taxon>
        <taxon>Gonapodyaceae</taxon>
        <taxon>Gonapodya</taxon>
    </lineage>
</organism>
<dbReference type="PROSITE" id="PS50132">
    <property type="entry name" value="RGS"/>
    <property type="match status" value="1"/>
</dbReference>
<dbReference type="SUPFAM" id="SSF48097">
    <property type="entry name" value="Regulator of G-protein signaling, RGS"/>
    <property type="match status" value="1"/>
</dbReference>
<keyword evidence="3" id="KW-1185">Reference proteome</keyword>